<comment type="caution">
    <text evidence="2">The sequence shown here is derived from an EMBL/GenBank/DDBJ whole genome shotgun (WGS) entry which is preliminary data.</text>
</comment>
<keyword evidence="1" id="KW-0812">Transmembrane</keyword>
<proteinExistence type="predicted"/>
<accession>A0A8S1M7T0</accession>
<keyword evidence="1" id="KW-0472">Membrane</keyword>
<evidence type="ECO:0000256" key="1">
    <source>
        <dbReference type="SAM" id="Phobius"/>
    </source>
</evidence>
<feature type="transmembrane region" description="Helical" evidence="1">
    <location>
        <begin position="12"/>
        <end position="33"/>
    </location>
</feature>
<organism evidence="2 3">
    <name type="scientific">Paramecium sonneborni</name>
    <dbReference type="NCBI Taxonomy" id="65129"/>
    <lineage>
        <taxon>Eukaryota</taxon>
        <taxon>Sar</taxon>
        <taxon>Alveolata</taxon>
        <taxon>Ciliophora</taxon>
        <taxon>Intramacronucleata</taxon>
        <taxon>Oligohymenophorea</taxon>
        <taxon>Peniculida</taxon>
        <taxon>Parameciidae</taxon>
        <taxon>Paramecium</taxon>
    </lineage>
</organism>
<evidence type="ECO:0008006" key="4">
    <source>
        <dbReference type="Google" id="ProtNLM"/>
    </source>
</evidence>
<dbReference type="AlphaFoldDB" id="A0A8S1M7T0"/>
<sequence>MVILQDCFQVILILQILSQVMELQFLIILLNLIMKNIMLCNTMYGQMAAGRYCQIGSQGIEYFSQFKFQWYYQEIIMIFLETQSIQRERRYI</sequence>
<keyword evidence="3" id="KW-1185">Reference proteome</keyword>
<dbReference type="EMBL" id="CAJJDN010000031">
    <property type="protein sequence ID" value="CAD8073891.1"/>
    <property type="molecule type" value="Genomic_DNA"/>
</dbReference>
<dbReference type="Proteomes" id="UP000692954">
    <property type="component" value="Unassembled WGS sequence"/>
</dbReference>
<evidence type="ECO:0000313" key="3">
    <source>
        <dbReference type="Proteomes" id="UP000692954"/>
    </source>
</evidence>
<gene>
    <name evidence="2" type="ORF">PSON_ATCC_30995.1.T0310188</name>
</gene>
<name>A0A8S1M7T0_9CILI</name>
<keyword evidence="1" id="KW-1133">Transmembrane helix</keyword>
<protein>
    <recommendedName>
        <fullName evidence="4">Transmembrane protein</fullName>
    </recommendedName>
</protein>
<evidence type="ECO:0000313" key="2">
    <source>
        <dbReference type="EMBL" id="CAD8073891.1"/>
    </source>
</evidence>
<reference evidence="2" key="1">
    <citation type="submission" date="2021-01" db="EMBL/GenBank/DDBJ databases">
        <authorList>
            <consortium name="Genoscope - CEA"/>
            <person name="William W."/>
        </authorList>
    </citation>
    <scope>NUCLEOTIDE SEQUENCE</scope>
</reference>